<keyword evidence="2" id="KW-0808">Transferase</keyword>
<evidence type="ECO:0000313" key="2">
    <source>
        <dbReference type="EMBL" id="OAX30688.1"/>
    </source>
</evidence>
<dbReference type="EMBL" id="KV450070">
    <property type="protein sequence ID" value="OAX30688.1"/>
    <property type="molecule type" value="Genomic_DNA"/>
</dbReference>
<dbReference type="AlphaFoldDB" id="A0A1B7MDM3"/>
<sequence>MELQVAVKVIKLHTSEEDLRRLRQEAGIWARLMHENIVSLLGTTKGFGPSPALVSLWFPHGTLLRLIADEGARLSIKSKLNLLHDIASGLHYLHSFPIVHGDIISSNVLIDIKEGRYKACLTDFGLSTVLGGLLDDHTIEGSIVRHGAIRWTAPELLRLAHDHPADSNVKPTKENDIYSFGRVMFHVLTLLIPWGGIDDYQVLHKILCGEEIRRPETPHDTPDITDVRWNEIELCWSIDAPARPSALMVMGFLKSELEALTDD</sequence>
<keyword evidence="3" id="KW-1185">Reference proteome</keyword>
<dbReference type="PROSITE" id="PS50011">
    <property type="entry name" value="PROTEIN_KINASE_DOM"/>
    <property type="match status" value="1"/>
</dbReference>
<dbReference type="Gene3D" id="1.10.510.10">
    <property type="entry name" value="Transferase(Phosphotransferase) domain 1"/>
    <property type="match status" value="1"/>
</dbReference>
<dbReference type="PANTHER" id="PTHR44329">
    <property type="entry name" value="SERINE/THREONINE-PROTEIN KINASE TNNI3K-RELATED"/>
    <property type="match status" value="1"/>
</dbReference>
<protein>
    <submittedName>
        <fullName evidence="2">Kinase-like protein</fullName>
    </submittedName>
</protein>
<dbReference type="SUPFAM" id="SSF56112">
    <property type="entry name" value="Protein kinase-like (PK-like)"/>
    <property type="match status" value="1"/>
</dbReference>
<accession>A0A1B7MDM3</accession>
<dbReference type="GO" id="GO:0004674">
    <property type="term" value="F:protein serine/threonine kinase activity"/>
    <property type="evidence" value="ECO:0007669"/>
    <property type="project" value="TreeGrafter"/>
</dbReference>
<evidence type="ECO:0000259" key="1">
    <source>
        <dbReference type="PROSITE" id="PS50011"/>
    </source>
</evidence>
<feature type="domain" description="Protein kinase" evidence="1">
    <location>
        <begin position="1"/>
        <end position="253"/>
    </location>
</feature>
<evidence type="ECO:0000313" key="3">
    <source>
        <dbReference type="Proteomes" id="UP000092154"/>
    </source>
</evidence>
<dbReference type="Proteomes" id="UP000092154">
    <property type="component" value="Unassembled WGS sequence"/>
</dbReference>
<proteinExistence type="predicted"/>
<dbReference type="PIRSF" id="PIRSF000654">
    <property type="entry name" value="Integrin-linked_kinase"/>
    <property type="match status" value="1"/>
</dbReference>
<dbReference type="InterPro" id="IPR000719">
    <property type="entry name" value="Prot_kinase_dom"/>
</dbReference>
<dbReference type="GO" id="GO:0005524">
    <property type="term" value="F:ATP binding"/>
    <property type="evidence" value="ECO:0007669"/>
    <property type="project" value="InterPro"/>
</dbReference>
<dbReference type="OrthoDB" id="4062651at2759"/>
<dbReference type="InterPro" id="IPR051681">
    <property type="entry name" value="Ser/Thr_Kinases-Pseudokinases"/>
</dbReference>
<organism evidence="2 3">
    <name type="scientific">Rhizopogon vinicolor AM-OR11-026</name>
    <dbReference type="NCBI Taxonomy" id="1314800"/>
    <lineage>
        <taxon>Eukaryota</taxon>
        <taxon>Fungi</taxon>
        <taxon>Dikarya</taxon>
        <taxon>Basidiomycota</taxon>
        <taxon>Agaricomycotina</taxon>
        <taxon>Agaricomycetes</taxon>
        <taxon>Agaricomycetidae</taxon>
        <taxon>Boletales</taxon>
        <taxon>Suillineae</taxon>
        <taxon>Rhizopogonaceae</taxon>
        <taxon>Rhizopogon</taxon>
    </lineage>
</organism>
<dbReference type="InParanoid" id="A0A1B7MDM3"/>
<dbReference type="InterPro" id="IPR011009">
    <property type="entry name" value="Kinase-like_dom_sf"/>
</dbReference>
<gene>
    <name evidence="2" type="ORF">K503DRAFT_806873</name>
</gene>
<keyword evidence="2" id="KW-0418">Kinase</keyword>
<feature type="non-terminal residue" evidence="2">
    <location>
        <position position="263"/>
    </location>
</feature>
<reference evidence="2 3" key="1">
    <citation type="submission" date="2016-06" db="EMBL/GenBank/DDBJ databases">
        <title>Comparative genomics of the ectomycorrhizal sister species Rhizopogon vinicolor and Rhizopogon vesiculosus (Basidiomycota: Boletales) reveals a divergence of the mating type B locus.</title>
        <authorList>
            <consortium name="DOE Joint Genome Institute"/>
            <person name="Mujic A.B."/>
            <person name="Kuo A."/>
            <person name="Tritt A."/>
            <person name="Lipzen A."/>
            <person name="Chen C."/>
            <person name="Johnson J."/>
            <person name="Sharma A."/>
            <person name="Barry K."/>
            <person name="Grigoriev I.V."/>
            <person name="Spatafora J.W."/>
        </authorList>
    </citation>
    <scope>NUCLEOTIDE SEQUENCE [LARGE SCALE GENOMIC DNA]</scope>
    <source>
        <strain evidence="2 3">AM-OR11-026</strain>
    </source>
</reference>
<name>A0A1B7MDM3_9AGAM</name>
<dbReference type="Pfam" id="PF07714">
    <property type="entry name" value="PK_Tyr_Ser-Thr"/>
    <property type="match status" value="1"/>
</dbReference>
<dbReference type="InterPro" id="IPR001245">
    <property type="entry name" value="Ser-Thr/Tyr_kinase_cat_dom"/>
</dbReference>
<dbReference type="STRING" id="1314800.A0A1B7MDM3"/>